<gene>
    <name evidence="3" type="ORF">SMB34_04020</name>
</gene>
<dbReference type="InterPro" id="IPR013216">
    <property type="entry name" value="Methyltransf_11"/>
</dbReference>
<dbReference type="SUPFAM" id="SSF53335">
    <property type="entry name" value="S-adenosyl-L-methionine-dependent methyltransferases"/>
    <property type="match status" value="1"/>
</dbReference>
<proteinExistence type="predicted"/>
<organism evidence="3 4">
    <name type="scientific">Thalassospira permensis NBRC 106175</name>
    <dbReference type="NCBI Taxonomy" id="1353532"/>
    <lineage>
        <taxon>Bacteria</taxon>
        <taxon>Pseudomonadati</taxon>
        <taxon>Pseudomonadota</taxon>
        <taxon>Alphaproteobacteria</taxon>
        <taxon>Rhodospirillales</taxon>
        <taxon>Thalassospiraceae</taxon>
        <taxon>Thalassospira</taxon>
    </lineage>
</organism>
<dbReference type="Pfam" id="PF08241">
    <property type="entry name" value="Methyltransf_11"/>
    <property type="match status" value="1"/>
</dbReference>
<keyword evidence="1" id="KW-0812">Transmembrane</keyword>
<dbReference type="Proteomes" id="UP000027463">
    <property type="component" value="Unassembled WGS sequence"/>
</dbReference>
<dbReference type="CDD" id="cd02440">
    <property type="entry name" value="AdoMet_MTases"/>
    <property type="match status" value="1"/>
</dbReference>
<dbReference type="RefSeq" id="WP_051682192.1">
    <property type="nucleotide sequence ID" value="NZ_AUNC01000012.1"/>
</dbReference>
<protein>
    <recommendedName>
        <fullName evidence="2">Methyltransferase type 11 domain-containing protein</fullName>
    </recommendedName>
</protein>
<name>A0ABR4TRF3_9PROT</name>
<dbReference type="EMBL" id="AUNC01000012">
    <property type="protein sequence ID" value="KEO57889.1"/>
    <property type="molecule type" value="Genomic_DNA"/>
</dbReference>
<feature type="transmembrane region" description="Helical" evidence="1">
    <location>
        <begin position="198"/>
        <end position="218"/>
    </location>
</feature>
<sequence length="244" mass="27891">MKSVRKAVHSVWAYNLYERDLWVSSQCRQLPAGSKVLDVGAGSCPYRNLLQHCEYKTQDFQQLTSSQLRDGCYGKIDYVCDASSIPVEDDSFDVIICTEVIEHIIEPIKVIEEFSRILKPGGKVLLSAPLGSGIHQEPHHYYGGFTPFWYKSILERNGFKEIRVEENRGSYAFFSQESIRFVASTKPWKLKTNIISRLLWLPIWIALSPILAIAIPIISRILDKYDAEKKFTVGYHVVAQKGFK</sequence>
<keyword evidence="4" id="KW-1185">Reference proteome</keyword>
<evidence type="ECO:0000313" key="4">
    <source>
        <dbReference type="Proteomes" id="UP000027463"/>
    </source>
</evidence>
<accession>A0ABR4TRF3</accession>
<evidence type="ECO:0000313" key="3">
    <source>
        <dbReference type="EMBL" id="KEO57889.1"/>
    </source>
</evidence>
<feature type="domain" description="Methyltransferase type 11" evidence="2">
    <location>
        <begin position="37"/>
        <end position="125"/>
    </location>
</feature>
<keyword evidence="1" id="KW-1133">Transmembrane helix</keyword>
<keyword evidence="1" id="KW-0472">Membrane</keyword>
<dbReference type="PANTHER" id="PTHR43591">
    <property type="entry name" value="METHYLTRANSFERASE"/>
    <property type="match status" value="1"/>
</dbReference>
<reference evidence="3 4" key="1">
    <citation type="submission" date="2013-07" db="EMBL/GenBank/DDBJ databases">
        <title>Thalassospira permensis NBRC 106175 Genome Sequencing.</title>
        <authorList>
            <person name="Lai Q."/>
            <person name="Shao Z."/>
        </authorList>
    </citation>
    <scope>NUCLEOTIDE SEQUENCE [LARGE SCALE GENOMIC DNA]</scope>
    <source>
        <strain evidence="3 4">NBRC 106175</strain>
    </source>
</reference>
<dbReference type="Gene3D" id="3.40.50.150">
    <property type="entry name" value="Vaccinia Virus protein VP39"/>
    <property type="match status" value="1"/>
</dbReference>
<comment type="caution">
    <text evidence="3">The sequence shown here is derived from an EMBL/GenBank/DDBJ whole genome shotgun (WGS) entry which is preliminary data.</text>
</comment>
<evidence type="ECO:0000256" key="1">
    <source>
        <dbReference type="SAM" id="Phobius"/>
    </source>
</evidence>
<evidence type="ECO:0000259" key="2">
    <source>
        <dbReference type="Pfam" id="PF08241"/>
    </source>
</evidence>
<dbReference type="InterPro" id="IPR029063">
    <property type="entry name" value="SAM-dependent_MTases_sf"/>
</dbReference>